<sequence length="438" mass="48525">MQQVMEGVERDNMMTILSLICAVQHNSLIISGTKDLTFAVVTSVDVDGIHDRVTSHDKCGRPLHSIPLSPCSVEDIDDMVDRMVDFEVQNNNLEPTAASDARRELLWAAHATGGHFRSLEKLWLAFRGNPSHFTVARVVVPAPRTSANILDVIAHRLHDPLWLREETIRIGAAFSKQGLSMTLYDTAVSDVEGVFYEKIDAKYASVVPRVMPSGLSERSPFEGDTDVAQGVLWGEMRKLLTSVGRADATNGWELGLPLLEVIASTLIHEVNGKKPVAFGDVWRGAFVQHWAGREAELFYRPLGSDCASVIRSAMTTGDSSSDKRMEASNDEVLRAVCWSGVPTLRRAENSSDWSFKGLHTLLEEPAPRSTRRPVPVVFQMRVQSDVHLERWAVAAHADAKARLGVTDGTYFVVLYDVSNTLKLDGWKSRIPEGTIVRR</sequence>
<name>A0A0S4JBJ5_BODSA</name>
<accession>A0A0S4JBJ5</accession>
<organism evidence="1 2">
    <name type="scientific">Bodo saltans</name>
    <name type="common">Flagellated protozoan</name>
    <dbReference type="NCBI Taxonomy" id="75058"/>
    <lineage>
        <taxon>Eukaryota</taxon>
        <taxon>Discoba</taxon>
        <taxon>Euglenozoa</taxon>
        <taxon>Kinetoplastea</taxon>
        <taxon>Metakinetoplastina</taxon>
        <taxon>Eubodonida</taxon>
        <taxon>Bodonidae</taxon>
        <taxon>Bodo</taxon>
    </lineage>
</organism>
<gene>
    <name evidence="1" type="ORF">BSAL_11725</name>
</gene>
<keyword evidence="2" id="KW-1185">Reference proteome</keyword>
<dbReference type="EMBL" id="CYKH01001581">
    <property type="protein sequence ID" value="CUG87744.1"/>
    <property type="molecule type" value="Genomic_DNA"/>
</dbReference>
<dbReference type="AlphaFoldDB" id="A0A0S4JBJ5"/>
<evidence type="ECO:0000313" key="1">
    <source>
        <dbReference type="EMBL" id="CUG87744.1"/>
    </source>
</evidence>
<reference evidence="2" key="1">
    <citation type="submission" date="2015-09" db="EMBL/GenBank/DDBJ databases">
        <authorList>
            <consortium name="Pathogen Informatics"/>
        </authorList>
    </citation>
    <scope>NUCLEOTIDE SEQUENCE [LARGE SCALE GENOMIC DNA]</scope>
    <source>
        <strain evidence="2">Lake Konstanz</strain>
    </source>
</reference>
<evidence type="ECO:0000313" key="2">
    <source>
        <dbReference type="Proteomes" id="UP000051952"/>
    </source>
</evidence>
<protein>
    <submittedName>
        <fullName evidence="1">Uncharacterized protein</fullName>
    </submittedName>
</protein>
<dbReference type="Proteomes" id="UP000051952">
    <property type="component" value="Unassembled WGS sequence"/>
</dbReference>
<dbReference type="VEuPathDB" id="TriTrypDB:BSAL_11725"/>
<proteinExistence type="predicted"/>